<feature type="non-terminal residue" evidence="3">
    <location>
        <position position="1"/>
    </location>
</feature>
<accession>T0ZM21</accession>
<dbReference type="PANTHER" id="PTHR10566:SF113">
    <property type="entry name" value="PROTEIN ACTIVITY OF BC1 COMPLEX KINASE 7, CHLOROPLASTIC"/>
    <property type="match status" value="1"/>
</dbReference>
<dbReference type="EMBL" id="AUZY01008506">
    <property type="protein sequence ID" value="EQD45713.1"/>
    <property type="molecule type" value="Genomic_DNA"/>
</dbReference>
<dbReference type="InterPro" id="IPR004147">
    <property type="entry name" value="ABC1_dom"/>
</dbReference>
<organism evidence="3">
    <name type="scientific">mine drainage metagenome</name>
    <dbReference type="NCBI Taxonomy" id="410659"/>
    <lineage>
        <taxon>unclassified sequences</taxon>
        <taxon>metagenomes</taxon>
        <taxon>ecological metagenomes</taxon>
    </lineage>
</organism>
<dbReference type="InterPro" id="IPR050154">
    <property type="entry name" value="UbiB_kinase"/>
</dbReference>
<dbReference type="Pfam" id="PF03109">
    <property type="entry name" value="ABC1"/>
    <property type="match status" value="1"/>
</dbReference>
<dbReference type="AlphaFoldDB" id="T0ZM21"/>
<sequence length="179" mass="20603">RLRKDLAVISRLLRLARRRLDTYLYVSLDNVISDFQGRIFDEADYLKEASNITRIGENIRKRQERVVVPEVFEELTSSEVLVMKYLPGIKITDVPALKSLGIDLKNLAWRLDLLFMRMLLRDKIFHADPHPGNISVADDGTIILYDYGMVGSLDEKTRFQLLKLYDGLSNSDPDVIMDS</sequence>
<name>T0ZM21_9ZZZZ</name>
<reference evidence="3" key="2">
    <citation type="journal article" date="2014" name="ISME J.">
        <title>Microbial stratification in low pH oxic and suboxic macroscopic growths along an acid mine drainage.</title>
        <authorList>
            <person name="Mendez-Garcia C."/>
            <person name="Mesa V."/>
            <person name="Sprenger R.R."/>
            <person name="Richter M."/>
            <person name="Diez M.S."/>
            <person name="Solano J."/>
            <person name="Bargiela R."/>
            <person name="Golyshina O.V."/>
            <person name="Manteca A."/>
            <person name="Ramos J.L."/>
            <person name="Gallego J.R."/>
            <person name="Llorente I."/>
            <person name="Martins Dos Santos V.A."/>
            <person name="Jensen O.N."/>
            <person name="Pelaez A.I."/>
            <person name="Sanchez J."/>
            <person name="Ferrer M."/>
        </authorList>
    </citation>
    <scope>NUCLEOTIDE SEQUENCE</scope>
</reference>
<dbReference type="SUPFAM" id="SSF56112">
    <property type="entry name" value="Protein kinase-like (PK-like)"/>
    <property type="match status" value="1"/>
</dbReference>
<comment type="similarity">
    <text evidence="1">Belongs to the protein kinase superfamily. ADCK protein kinase family.</text>
</comment>
<evidence type="ECO:0000313" key="3">
    <source>
        <dbReference type="EMBL" id="EQD45713.1"/>
    </source>
</evidence>
<reference evidence="3" key="1">
    <citation type="submission" date="2013-08" db="EMBL/GenBank/DDBJ databases">
        <authorList>
            <person name="Mendez C."/>
            <person name="Richter M."/>
            <person name="Ferrer M."/>
            <person name="Sanchez J."/>
        </authorList>
    </citation>
    <scope>NUCLEOTIDE SEQUENCE</scope>
</reference>
<dbReference type="CDD" id="cd05121">
    <property type="entry name" value="ABC1_ADCK3-like"/>
    <property type="match status" value="1"/>
</dbReference>
<evidence type="ECO:0000256" key="1">
    <source>
        <dbReference type="ARBA" id="ARBA00009670"/>
    </source>
</evidence>
<protein>
    <submittedName>
        <fullName evidence="3">ABC-1 domain protein</fullName>
    </submittedName>
</protein>
<gene>
    <name evidence="3" type="ORF">B1B_12943</name>
</gene>
<dbReference type="InterPro" id="IPR011009">
    <property type="entry name" value="Kinase-like_dom_sf"/>
</dbReference>
<proteinExistence type="inferred from homology"/>
<feature type="non-terminal residue" evidence="3">
    <location>
        <position position="179"/>
    </location>
</feature>
<feature type="domain" description="ABC1 atypical kinase-like" evidence="2">
    <location>
        <begin position="2"/>
        <end position="176"/>
    </location>
</feature>
<comment type="caution">
    <text evidence="3">The sequence shown here is derived from an EMBL/GenBank/DDBJ whole genome shotgun (WGS) entry which is preliminary data.</text>
</comment>
<evidence type="ECO:0000259" key="2">
    <source>
        <dbReference type="Pfam" id="PF03109"/>
    </source>
</evidence>
<dbReference type="PANTHER" id="PTHR10566">
    <property type="entry name" value="CHAPERONE-ACTIVITY OF BC1 COMPLEX CABC1 -RELATED"/>
    <property type="match status" value="1"/>
</dbReference>